<evidence type="ECO:0000313" key="7">
    <source>
        <dbReference type="Proteomes" id="UP000275480"/>
    </source>
</evidence>
<dbReference type="InterPro" id="IPR045864">
    <property type="entry name" value="aa-tRNA-synth_II/BPL/LPL"/>
</dbReference>
<comment type="similarity">
    <text evidence="3">Belongs to the LplA family.</text>
</comment>
<comment type="pathway">
    <text evidence="2">Protein modification; protein lipoylation via exogenous pathway; protein N(6)-(lipoyl)lysine from lipoate: step 2/2.</text>
</comment>
<gene>
    <name evidence="6" type="ORF">CA14_011381</name>
</gene>
<dbReference type="GO" id="GO:0017118">
    <property type="term" value="F:lipoyltransferase activity"/>
    <property type="evidence" value="ECO:0007669"/>
    <property type="project" value="TreeGrafter"/>
</dbReference>
<evidence type="ECO:0000256" key="2">
    <source>
        <dbReference type="ARBA" id="ARBA00005085"/>
    </source>
</evidence>
<dbReference type="Proteomes" id="UP000275480">
    <property type="component" value="Unassembled WGS sequence"/>
</dbReference>
<evidence type="ECO:0000313" key="6">
    <source>
        <dbReference type="EMBL" id="RMZ41663.1"/>
    </source>
</evidence>
<evidence type="ECO:0000256" key="4">
    <source>
        <dbReference type="ARBA" id="ARBA00015925"/>
    </source>
</evidence>
<dbReference type="PANTHER" id="PTHR12561">
    <property type="entry name" value="LIPOATE-PROTEIN LIGASE"/>
    <property type="match status" value="1"/>
</dbReference>
<dbReference type="SUPFAM" id="SSF55681">
    <property type="entry name" value="Class II aaRS and biotin synthetases"/>
    <property type="match status" value="1"/>
</dbReference>
<dbReference type="CDD" id="cd16443">
    <property type="entry name" value="LplA"/>
    <property type="match status" value="1"/>
</dbReference>
<dbReference type="AlphaFoldDB" id="A0AB74C4L7"/>
<dbReference type="EMBL" id="QQZZ01000114">
    <property type="protein sequence ID" value="RMZ41663.1"/>
    <property type="molecule type" value="Genomic_DNA"/>
</dbReference>
<feature type="domain" description="BPL/LPL catalytic" evidence="5">
    <location>
        <begin position="76"/>
        <end position="282"/>
    </location>
</feature>
<comment type="function">
    <text evidence="1">Catalyzes both the ATP-dependent activation of exogenously supplied lipoate to lipoyl-AMP and the transfer of the activated lipoyl onto the lipoyl domains of lipoate-dependent enzymes.</text>
</comment>
<dbReference type="Pfam" id="PF21948">
    <property type="entry name" value="LplA-B_cat"/>
    <property type="match status" value="1"/>
</dbReference>
<dbReference type="PROSITE" id="PS51733">
    <property type="entry name" value="BPL_LPL_CATALYTIC"/>
    <property type="match status" value="1"/>
</dbReference>
<reference evidence="6 7" key="1">
    <citation type="submission" date="2018-07" db="EMBL/GenBank/DDBJ databases">
        <title>Identification of spontaneous genetic mutation associated with occurrence of a yellow conidial color mutant of Aspergillus flavus.</title>
        <authorList>
            <person name="Chang P.-K."/>
            <person name="Mack B.M."/>
            <person name="Scharfenstein L."/>
            <person name="Gilbert M.K."/>
        </authorList>
    </citation>
    <scope>NUCLEOTIDE SEQUENCE [LARGE SCALE GENOMIC DNA]</scope>
    <source>
        <strain evidence="6 7">CA14</strain>
    </source>
</reference>
<dbReference type="PANTHER" id="PTHR12561:SF3">
    <property type="entry name" value="LIPOYLTRANSFERASE 1, MITOCHONDRIAL"/>
    <property type="match status" value="1"/>
</dbReference>
<name>A0AB74C4L7_ASPFL</name>
<dbReference type="FunFam" id="3.30.930.10:FF:000090">
    <property type="entry name" value="Lipoyltransferase and lipoate-protein ligase, putative"/>
    <property type="match status" value="1"/>
</dbReference>
<dbReference type="GO" id="GO:0009249">
    <property type="term" value="P:protein lipoylation"/>
    <property type="evidence" value="ECO:0007669"/>
    <property type="project" value="InterPro"/>
</dbReference>
<evidence type="ECO:0000256" key="1">
    <source>
        <dbReference type="ARBA" id="ARBA00003253"/>
    </source>
</evidence>
<evidence type="ECO:0000256" key="3">
    <source>
        <dbReference type="ARBA" id="ARBA00008242"/>
    </source>
</evidence>
<accession>A0AB74C4L7</accession>
<keyword evidence="6" id="KW-0436">Ligase</keyword>
<sequence length="448" mass="50234">MRPLRRGSCLLSSLRTPTWLAPALRPVFVRYNSSFSSDQFAQLARRESSQHQIYQSFSTNPYVNLSIEHFLLENAPPDSSILFLYINQPCVVIGRNQNPWHETNLLALQNDREPITREKNDNGALLVRRRSGGGAVYHDEGNLNYSVISPRTTFTRNKHAEMVVRALHRVGATNTSVNDRHDIVMSTGQPQPRKISGSAFKLTRHRALHHGTCLLDTPNINRLGSFLRSPARDYIKAKGVESVRSPVANVSSVFVDAMMPFSIERVMASIVEEFAQMYQVDADAVRRAQRAHVLEPELYAGNTWVAGAVGESQGYGEPDIKKGIDELMSLEWKYTQTPQFIFSTYPIEDDPRERLPLPSTLPPATRVFLRLKHGAIIESHISTSGDASEASEQAARVHEALNGRKLHEITPAQWREVLLDRLGADVEDKSLVELAKFIGSKLGWDTSS</sequence>
<comment type="caution">
    <text evidence="6">The sequence shown here is derived from an EMBL/GenBank/DDBJ whole genome shotgun (WGS) entry which is preliminary data.</text>
</comment>
<dbReference type="GO" id="GO:0016874">
    <property type="term" value="F:ligase activity"/>
    <property type="evidence" value="ECO:0007669"/>
    <property type="project" value="UniProtKB-KW"/>
</dbReference>
<dbReference type="InterPro" id="IPR004143">
    <property type="entry name" value="BPL_LPL_catalytic"/>
</dbReference>
<proteinExistence type="inferred from homology"/>
<dbReference type="Gene3D" id="3.30.930.10">
    <property type="entry name" value="Bira Bifunctional Protein, Domain 2"/>
    <property type="match status" value="1"/>
</dbReference>
<dbReference type="InterPro" id="IPR004562">
    <property type="entry name" value="LipoylTrfase_LipoateP_Ligase"/>
</dbReference>
<dbReference type="GO" id="GO:0005739">
    <property type="term" value="C:mitochondrion"/>
    <property type="evidence" value="ECO:0007669"/>
    <property type="project" value="TreeGrafter"/>
</dbReference>
<protein>
    <recommendedName>
        <fullName evidence="4">Putative lipoate-protein ligase A</fullName>
    </recommendedName>
</protein>
<evidence type="ECO:0000259" key="5">
    <source>
        <dbReference type="PROSITE" id="PS51733"/>
    </source>
</evidence>
<organism evidence="6 7">
    <name type="scientific">Aspergillus flavus</name>
    <dbReference type="NCBI Taxonomy" id="5059"/>
    <lineage>
        <taxon>Eukaryota</taxon>
        <taxon>Fungi</taxon>
        <taxon>Dikarya</taxon>
        <taxon>Ascomycota</taxon>
        <taxon>Pezizomycotina</taxon>
        <taxon>Eurotiomycetes</taxon>
        <taxon>Eurotiomycetidae</taxon>
        <taxon>Eurotiales</taxon>
        <taxon>Aspergillaceae</taxon>
        <taxon>Aspergillus</taxon>
        <taxon>Aspergillus subgen. Circumdati</taxon>
    </lineage>
</organism>